<evidence type="ECO:0000313" key="8">
    <source>
        <dbReference type="Proteomes" id="UP000483820"/>
    </source>
</evidence>
<gene>
    <name evidence="7" type="ORF">GCK72_002388</name>
</gene>
<feature type="region of interest" description="Disordered" evidence="6">
    <location>
        <begin position="69"/>
        <end position="104"/>
    </location>
</feature>
<keyword evidence="4" id="KW-0966">Cell projection</keyword>
<evidence type="ECO:0000256" key="3">
    <source>
        <dbReference type="ARBA" id="ARBA00023069"/>
    </source>
</evidence>
<dbReference type="GO" id="GO:0005929">
    <property type="term" value="C:cilium"/>
    <property type="evidence" value="ECO:0007669"/>
    <property type="project" value="UniProtKB-SubCell"/>
</dbReference>
<dbReference type="AlphaFoldDB" id="A0A6A5HS91"/>
<dbReference type="GeneID" id="9810148"/>
<dbReference type="GO" id="GO:0042073">
    <property type="term" value="P:intraciliary transport"/>
    <property type="evidence" value="ECO:0007669"/>
    <property type="project" value="TreeGrafter"/>
</dbReference>
<evidence type="ECO:0000256" key="1">
    <source>
        <dbReference type="ARBA" id="ARBA00004138"/>
    </source>
</evidence>
<dbReference type="PANTHER" id="PTHR16011">
    <property type="entry name" value="IFT57/HIPPI"/>
    <property type="match status" value="1"/>
</dbReference>
<dbReference type="CTD" id="9810148"/>
<keyword evidence="5" id="KW-0175">Coiled coil</keyword>
<dbReference type="KEGG" id="crq:GCK72_002388"/>
<proteinExistence type="inferred from homology"/>
<evidence type="ECO:0000313" key="7">
    <source>
        <dbReference type="EMBL" id="KAF1770569.1"/>
    </source>
</evidence>
<accession>A0A6A5HS91</accession>
<dbReference type="GO" id="GO:0005794">
    <property type="term" value="C:Golgi apparatus"/>
    <property type="evidence" value="ECO:0007669"/>
    <property type="project" value="TreeGrafter"/>
</dbReference>
<evidence type="ECO:0000256" key="4">
    <source>
        <dbReference type="ARBA" id="ARBA00023273"/>
    </source>
</evidence>
<evidence type="ECO:0000256" key="6">
    <source>
        <dbReference type="SAM" id="MobiDB-lite"/>
    </source>
</evidence>
<dbReference type="EMBL" id="WUAV01000001">
    <property type="protein sequence ID" value="KAF1770569.1"/>
    <property type="molecule type" value="Genomic_DNA"/>
</dbReference>
<dbReference type="GO" id="GO:0030992">
    <property type="term" value="C:intraciliary transport particle B"/>
    <property type="evidence" value="ECO:0007669"/>
    <property type="project" value="TreeGrafter"/>
</dbReference>
<sequence>MHKHDARRNGNNFKSKQYSFRMFLDLGVPIDFTAAKLKSGAGENVIYILSALADAALVHVGFQWQKMIPPKEEDEDTAVDEQEDDDENEDISEEPTNFLDDDDDDNVIEIDLKAQGLVTESKNPLQSVLQSNTDSIAWKQEVERVAPQLKITLRQDAKDWRLHLEQMNSMHKTVEQKVGNISPFLETLTKDIGKTLERVSTREKSLNTQLSSMMSKFKRATDTRAEMREKYKAASVGVSSRTETLDRISDDIEQLKQQIEEQGAKSSDGAPLVKIKQAVSKLEEELQTMNVQIGVLEQSILNTYLRDHFNFSANLLNIL</sequence>
<name>A0A6A5HS91_CAERE</name>
<evidence type="ECO:0000256" key="2">
    <source>
        <dbReference type="ARBA" id="ARBA00009415"/>
    </source>
</evidence>
<dbReference type="PANTHER" id="PTHR16011:SF0">
    <property type="entry name" value="INTRAFLAGELLAR TRANSPORT PROTEIN 57 HOMOLOG"/>
    <property type="match status" value="1"/>
</dbReference>
<organism evidence="7 8">
    <name type="scientific">Caenorhabditis remanei</name>
    <name type="common">Caenorhabditis vulgaris</name>
    <dbReference type="NCBI Taxonomy" id="31234"/>
    <lineage>
        <taxon>Eukaryota</taxon>
        <taxon>Metazoa</taxon>
        <taxon>Ecdysozoa</taxon>
        <taxon>Nematoda</taxon>
        <taxon>Chromadorea</taxon>
        <taxon>Rhabditida</taxon>
        <taxon>Rhabditina</taxon>
        <taxon>Rhabditomorpha</taxon>
        <taxon>Rhabditoidea</taxon>
        <taxon>Rhabditidae</taxon>
        <taxon>Peloderinae</taxon>
        <taxon>Caenorhabditis</taxon>
    </lineage>
</organism>
<dbReference type="Pfam" id="PF10498">
    <property type="entry name" value="IFT57"/>
    <property type="match status" value="1"/>
</dbReference>
<feature type="compositionally biased region" description="Acidic residues" evidence="6">
    <location>
        <begin position="72"/>
        <end position="104"/>
    </location>
</feature>
<comment type="caution">
    <text evidence="7">The sequence shown here is derived from an EMBL/GenBank/DDBJ whole genome shotgun (WGS) entry which is preliminary data.</text>
</comment>
<comment type="similarity">
    <text evidence="2">Belongs to the IFT57 family.</text>
</comment>
<evidence type="ECO:0000256" key="5">
    <source>
        <dbReference type="SAM" id="Coils"/>
    </source>
</evidence>
<dbReference type="InterPro" id="IPR019530">
    <property type="entry name" value="Intra-flagellar_transport_57"/>
</dbReference>
<reference evidence="7 8" key="1">
    <citation type="submission" date="2019-12" db="EMBL/GenBank/DDBJ databases">
        <title>Chromosome-level assembly of the Caenorhabditis remanei genome.</title>
        <authorList>
            <person name="Teterina A.A."/>
            <person name="Willis J.H."/>
            <person name="Phillips P.C."/>
        </authorList>
    </citation>
    <scope>NUCLEOTIDE SEQUENCE [LARGE SCALE GENOMIC DNA]</scope>
    <source>
        <strain evidence="7 8">PX506</strain>
        <tissue evidence="7">Whole organism</tissue>
    </source>
</reference>
<feature type="coiled-coil region" evidence="5">
    <location>
        <begin position="238"/>
        <end position="299"/>
    </location>
</feature>
<dbReference type="GO" id="GO:1905515">
    <property type="term" value="P:non-motile cilium assembly"/>
    <property type="evidence" value="ECO:0007669"/>
    <property type="project" value="TreeGrafter"/>
</dbReference>
<dbReference type="Proteomes" id="UP000483820">
    <property type="component" value="Chromosome I"/>
</dbReference>
<keyword evidence="3" id="KW-0969">Cilium</keyword>
<dbReference type="GO" id="GO:0005815">
    <property type="term" value="C:microtubule organizing center"/>
    <property type="evidence" value="ECO:0007669"/>
    <property type="project" value="TreeGrafter"/>
</dbReference>
<comment type="subcellular location">
    <subcellularLocation>
        <location evidence="1">Cell projection</location>
        <location evidence="1">Cilium</location>
    </subcellularLocation>
</comment>
<dbReference type="RefSeq" id="XP_053592048.1">
    <property type="nucleotide sequence ID" value="XM_053723403.1"/>
</dbReference>
<protein>
    <submittedName>
        <fullName evidence="7">Uncharacterized protein</fullName>
    </submittedName>
</protein>